<name>A0AAN7EDA8_QUERU</name>
<keyword evidence="2" id="KW-1185">Reference proteome</keyword>
<comment type="caution">
    <text evidence="1">The sequence shown here is derived from an EMBL/GenBank/DDBJ whole genome shotgun (WGS) entry which is preliminary data.</text>
</comment>
<sequence>MVKLRTGTESVVSFDGSGNGSLSLPVCVKKRGFQRLGSKPKPPIWAPESQNSLISNNGMRRAAEIQHICCYAFSDPFEDSNLGNS</sequence>
<protein>
    <submittedName>
        <fullName evidence="1">Uncharacterized protein</fullName>
    </submittedName>
</protein>
<evidence type="ECO:0000313" key="1">
    <source>
        <dbReference type="EMBL" id="KAK4568517.1"/>
    </source>
</evidence>
<proteinExistence type="predicted"/>
<dbReference type="AlphaFoldDB" id="A0AAN7EDA8"/>
<organism evidence="1 2">
    <name type="scientific">Quercus rubra</name>
    <name type="common">Northern red oak</name>
    <name type="synonym">Quercus borealis</name>
    <dbReference type="NCBI Taxonomy" id="3512"/>
    <lineage>
        <taxon>Eukaryota</taxon>
        <taxon>Viridiplantae</taxon>
        <taxon>Streptophyta</taxon>
        <taxon>Embryophyta</taxon>
        <taxon>Tracheophyta</taxon>
        <taxon>Spermatophyta</taxon>
        <taxon>Magnoliopsida</taxon>
        <taxon>eudicotyledons</taxon>
        <taxon>Gunneridae</taxon>
        <taxon>Pentapetalae</taxon>
        <taxon>rosids</taxon>
        <taxon>fabids</taxon>
        <taxon>Fagales</taxon>
        <taxon>Fagaceae</taxon>
        <taxon>Quercus</taxon>
    </lineage>
</organism>
<dbReference type="Proteomes" id="UP001324115">
    <property type="component" value="Unassembled WGS sequence"/>
</dbReference>
<evidence type="ECO:0000313" key="2">
    <source>
        <dbReference type="Proteomes" id="UP001324115"/>
    </source>
</evidence>
<gene>
    <name evidence="1" type="ORF">RGQ29_004072</name>
</gene>
<dbReference type="EMBL" id="JAXUIC010000010">
    <property type="protein sequence ID" value="KAK4568517.1"/>
    <property type="molecule type" value="Genomic_DNA"/>
</dbReference>
<accession>A0AAN7EDA8</accession>
<reference evidence="1 2" key="1">
    <citation type="journal article" date="2023" name="G3 (Bethesda)">
        <title>A haplotype-resolved chromosome-scale genome for Quercus rubra L. provides insights into the genetics of adaptive traits for red oak species.</title>
        <authorList>
            <person name="Kapoor B."/>
            <person name="Jenkins J."/>
            <person name="Schmutz J."/>
            <person name="Zhebentyayeva T."/>
            <person name="Kuelheim C."/>
            <person name="Coggeshall M."/>
            <person name="Heim C."/>
            <person name="Lasky J.R."/>
            <person name="Leites L."/>
            <person name="Islam-Faridi N."/>
            <person name="Romero-Severson J."/>
            <person name="DeLeo V.L."/>
            <person name="Lucas S.M."/>
            <person name="Lazic D."/>
            <person name="Gailing O."/>
            <person name="Carlson J."/>
            <person name="Staton M."/>
        </authorList>
    </citation>
    <scope>NUCLEOTIDE SEQUENCE [LARGE SCALE GENOMIC DNA]</scope>
    <source>
        <strain evidence="1">Pseudo-F2</strain>
    </source>
</reference>